<accession>A0ABU0ZWK9</accession>
<dbReference type="PROSITE" id="PS50109">
    <property type="entry name" value="HIS_KIN"/>
    <property type="match status" value="1"/>
</dbReference>
<dbReference type="InterPro" id="IPR004358">
    <property type="entry name" value="Sig_transdc_His_kin-like_C"/>
</dbReference>
<evidence type="ECO:0000256" key="5">
    <source>
        <dbReference type="ARBA" id="ARBA00022679"/>
    </source>
</evidence>
<keyword evidence="14" id="KW-1185">Reference proteome</keyword>
<dbReference type="PANTHER" id="PTHR42878">
    <property type="entry name" value="TWO-COMPONENT HISTIDINE KINASE"/>
    <property type="match status" value="1"/>
</dbReference>
<dbReference type="GO" id="GO:0016301">
    <property type="term" value="F:kinase activity"/>
    <property type="evidence" value="ECO:0007669"/>
    <property type="project" value="UniProtKB-KW"/>
</dbReference>
<gene>
    <name evidence="13" type="ORF">RB614_43725</name>
</gene>
<dbReference type="PANTHER" id="PTHR42878:SF7">
    <property type="entry name" value="SENSOR HISTIDINE KINASE GLRK"/>
    <property type="match status" value="1"/>
</dbReference>
<dbReference type="Pfam" id="PF00512">
    <property type="entry name" value="HisKA"/>
    <property type="match status" value="1"/>
</dbReference>
<comment type="caution">
    <text evidence="13">The sequence shown here is derived from an EMBL/GenBank/DDBJ whole genome shotgun (WGS) entry which is preliminary data.</text>
</comment>
<dbReference type="Pfam" id="PF02518">
    <property type="entry name" value="HATPase_c"/>
    <property type="match status" value="1"/>
</dbReference>
<evidence type="ECO:0000313" key="14">
    <source>
        <dbReference type="Proteomes" id="UP001230908"/>
    </source>
</evidence>
<protein>
    <recommendedName>
        <fullName evidence="10">Sensor-like histidine kinase SenX3</fullName>
        <ecNumber evidence="3">2.7.13.3</ecNumber>
    </recommendedName>
</protein>
<sequence length="424" mass="45077">MGELTGDERAVIRRARSRVGAVVGLVITVLIGLVGAIAYSMMTHAQDRQVWREVRYNATYGEPATPPGCAWLFTDVDGEVNGGPIPPPAGFPLVDDLERARALRTAVEDVVERNGTVYLVRTQTRADGRTVQAVFDTRYQLADRRHLLLALGVAELVGLAVAAATALVVGQRAVAPLAEALVRQRRFVTDASHELRTPITQAYTRVQVLARQAADADLPADHRAGLDRLAAAIRRFGAIVDDLLLSARLAVGPGGHGGPLVDLCAVAETAVAAETDRAVDRRLTVTVDRPPDQLLVNGIESALLRAVGELLANAVNHTPAGGRIALTLCRAPGGVVQLTVGDSGEGFDPAVADRIFDRFHREPGGHERRYGLGLALLREVVAGHRGTVEATGHPGAGATFTIRLPGAPARPGAGRWWPVRSRAR</sequence>
<dbReference type="SMART" id="SM00387">
    <property type="entry name" value="HATPase_c"/>
    <property type="match status" value="1"/>
</dbReference>
<evidence type="ECO:0000256" key="9">
    <source>
        <dbReference type="ARBA" id="ARBA00023012"/>
    </source>
</evidence>
<dbReference type="SMART" id="SM00388">
    <property type="entry name" value="HisKA"/>
    <property type="match status" value="1"/>
</dbReference>
<keyword evidence="11" id="KW-0472">Membrane</keyword>
<dbReference type="PRINTS" id="PR00344">
    <property type="entry name" value="BCTRLSENSOR"/>
</dbReference>
<evidence type="ECO:0000313" key="13">
    <source>
        <dbReference type="EMBL" id="MDQ7911419.1"/>
    </source>
</evidence>
<reference evidence="13 14" key="1">
    <citation type="submission" date="2023-08" db="EMBL/GenBank/DDBJ databases">
        <title>Phytohabitans sansha sp. nov., isolated from marine sediment.</title>
        <authorList>
            <person name="Zhao Y."/>
            <person name="Yi K."/>
        </authorList>
    </citation>
    <scope>NUCLEOTIDE SEQUENCE [LARGE SCALE GENOMIC DNA]</scope>
    <source>
        <strain evidence="13 14">ZYX-F-186</strain>
    </source>
</reference>
<dbReference type="EC" id="2.7.13.3" evidence="3"/>
<proteinExistence type="predicted"/>
<feature type="transmembrane region" description="Helical" evidence="11">
    <location>
        <begin position="147"/>
        <end position="169"/>
    </location>
</feature>
<dbReference type="InterPro" id="IPR003661">
    <property type="entry name" value="HisK_dim/P_dom"/>
</dbReference>
<evidence type="ECO:0000256" key="10">
    <source>
        <dbReference type="ARBA" id="ARBA00039401"/>
    </source>
</evidence>
<keyword evidence="11" id="KW-0812">Transmembrane</keyword>
<keyword evidence="8" id="KW-0067">ATP-binding</keyword>
<dbReference type="InterPro" id="IPR003594">
    <property type="entry name" value="HATPase_dom"/>
</dbReference>
<dbReference type="InterPro" id="IPR036890">
    <property type="entry name" value="HATPase_C_sf"/>
</dbReference>
<feature type="transmembrane region" description="Helical" evidence="11">
    <location>
        <begin position="20"/>
        <end position="42"/>
    </location>
</feature>
<evidence type="ECO:0000256" key="7">
    <source>
        <dbReference type="ARBA" id="ARBA00022777"/>
    </source>
</evidence>
<dbReference type="SUPFAM" id="SSF55874">
    <property type="entry name" value="ATPase domain of HSP90 chaperone/DNA topoisomerase II/histidine kinase"/>
    <property type="match status" value="1"/>
</dbReference>
<evidence type="ECO:0000256" key="8">
    <source>
        <dbReference type="ARBA" id="ARBA00022840"/>
    </source>
</evidence>
<keyword evidence="7 13" id="KW-0418">Kinase</keyword>
<dbReference type="RefSeq" id="WP_308718617.1">
    <property type="nucleotide sequence ID" value="NZ_JAVHUY010000084.1"/>
</dbReference>
<evidence type="ECO:0000256" key="6">
    <source>
        <dbReference type="ARBA" id="ARBA00022741"/>
    </source>
</evidence>
<feature type="domain" description="Histidine kinase" evidence="12">
    <location>
        <begin position="190"/>
        <end position="408"/>
    </location>
</feature>
<dbReference type="Gene3D" id="3.30.565.10">
    <property type="entry name" value="Histidine kinase-like ATPase, C-terminal domain"/>
    <property type="match status" value="1"/>
</dbReference>
<evidence type="ECO:0000256" key="2">
    <source>
        <dbReference type="ARBA" id="ARBA00004236"/>
    </source>
</evidence>
<evidence type="ECO:0000256" key="3">
    <source>
        <dbReference type="ARBA" id="ARBA00012438"/>
    </source>
</evidence>
<comment type="catalytic activity">
    <reaction evidence="1">
        <text>ATP + protein L-histidine = ADP + protein N-phospho-L-histidine.</text>
        <dbReference type="EC" id="2.7.13.3"/>
    </reaction>
</comment>
<evidence type="ECO:0000256" key="4">
    <source>
        <dbReference type="ARBA" id="ARBA00022553"/>
    </source>
</evidence>
<dbReference type="EMBL" id="JAVHUY010000084">
    <property type="protein sequence ID" value="MDQ7911419.1"/>
    <property type="molecule type" value="Genomic_DNA"/>
</dbReference>
<evidence type="ECO:0000256" key="11">
    <source>
        <dbReference type="SAM" id="Phobius"/>
    </source>
</evidence>
<keyword evidence="11" id="KW-1133">Transmembrane helix</keyword>
<evidence type="ECO:0000256" key="1">
    <source>
        <dbReference type="ARBA" id="ARBA00000085"/>
    </source>
</evidence>
<evidence type="ECO:0000259" key="12">
    <source>
        <dbReference type="PROSITE" id="PS50109"/>
    </source>
</evidence>
<keyword evidence="5" id="KW-0808">Transferase</keyword>
<dbReference type="InterPro" id="IPR050351">
    <property type="entry name" value="BphY/WalK/GraS-like"/>
</dbReference>
<name>A0ABU0ZWK9_9ACTN</name>
<dbReference type="Proteomes" id="UP001230908">
    <property type="component" value="Unassembled WGS sequence"/>
</dbReference>
<dbReference type="Gene3D" id="1.10.287.130">
    <property type="match status" value="1"/>
</dbReference>
<keyword evidence="9" id="KW-0902">Two-component regulatory system</keyword>
<organism evidence="13 14">
    <name type="scientific">Phytohabitans maris</name>
    <dbReference type="NCBI Taxonomy" id="3071409"/>
    <lineage>
        <taxon>Bacteria</taxon>
        <taxon>Bacillati</taxon>
        <taxon>Actinomycetota</taxon>
        <taxon>Actinomycetes</taxon>
        <taxon>Micromonosporales</taxon>
        <taxon>Micromonosporaceae</taxon>
    </lineage>
</organism>
<keyword evidence="6" id="KW-0547">Nucleotide-binding</keyword>
<dbReference type="SUPFAM" id="SSF47384">
    <property type="entry name" value="Homodimeric domain of signal transducing histidine kinase"/>
    <property type="match status" value="1"/>
</dbReference>
<dbReference type="InterPro" id="IPR036097">
    <property type="entry name" value="HisK_dim/P_sf"/>
</dbReference>
<comment type="subcellular location">
    <subcellularLocation>
        <location evidence="2">Cell membrane</location>
    </subcellularLocation>
</comment>
<dbReference type="InterPro" id="IPR005467">
    <property type="entry name" value="His_kinase_dom"/>
</dbReference>
<keyword evidence="4" id="KW-0597">Phosphoprotein</keyword>
<dbReference type="CDD" id="cd00082">
    <property type="entry name" value="HisKA"/>
    <property type="match status" value="1"/>
</dbReference>